<dbReference type="Proteomes" id="UP001189624">
    <property type="component" value="Chromosome 10"/>
</dbReference>
<organism evidence="1 2">
    <name type="scientific">Sphenostylis stenocarpa</name>
    <dbReference type="NCBI Taxonomy" id="92480"/>
    <lineage>
        <taxon>Eukaryota</taxon>
        <taxon>Viridiplantae</taxon>
        <taxon>Streptophyta</taxon>
        <taxon>Embryophyta</taxon>
        <taxon>Tracheophyta</taxon>
        <taxon>Spermatophyta</taxon>
        <taxon>Magnoliopsida</taxon>
        <taxon>eudicotyledons</taxon>
        <taxon>Gunneridae</taxon>
        <taxon>Pentapetalae</taxon>
        <taxon>rosids</taxon>
        <taxon>fabids</taxon>
        <taxon>Fabales</taxon>
        <taxon>Fabaceae</taxon>
        <taxon>Papilionoideae</taxon>
        <taxon>50 kb inversion clade</taxon>
        <taxon>NPAAA clade</taxon>
        <taxon>indigoferoid/millettioid clade</taxon>
        <taxon>Phaseoleae</taxon>
        <taxon>Sphenostylis</taxon>
    </lineage>
</organism>
<accession>A0AA87B7K6</accession>
<proteinExistence type="predicted"/>
<gene>
    <name evidence="1" type="ORF">AYBTSS11_LOCUS29488</name>
</gene>
<evidence type="ECO:0000313" key="2">
    <source>
        <dbReference type="Proteomes" id="UP001189624"/>
    </source>
</evidence>
<reference evidence="1" key="1">
    <citation type="submission" date="2023-10" db="EMBL/GenBank/DDBJ databases">
        <authorList>
            <person name="Domelevo Entfellner J.-B."/>
        </authorList>
    </citation>
    <scope>NUCLEOTIDE SEQUENCE</scope>
</reference>
<dbReference type="EMBL" id="OY731407">
    <property type="protein sequence ID" value="CAJ1977327.1"/>
    <property type="molecule type" value="Genomic_DNA"/>
</dbReference>
<dbReference type="AlphaFoldDB" id="A0AA87B7K6"/>
<evidence type="ECO:0000313" key="1">
    <source>
        <dbReference type="EMBL" id="CAJ1977327.1"/>
    </source>
</evidence>
<protein>
    <submittedName>
        <fullName evidence="1">Uncharacterized protein</fullName>
    </submittedName>
</protein>
<sequence>MKTAPTLCSNDVLRLEITYHNLSVVAELSGEIRIKATQSIGNLSWAQFSRVKELDCEDRFNVLLVEEMQLPLASCYSVVIADVSWFSQLSFCCDNWSLLGKDLACSPRYSSV</sequence>
<dbReference type="Gramene" id="rna-AYBTSS11_LOCUS29488">
    <property type="protein sequence ID" value="CAJ1977327.1"/>
    <property type="gene ID" value="gene-AYBTSS11_LOCUS29488"/>
</dbReference>
<name>A0AA87B7K6_9FABA</name>
<keyword evidence="2" id="KW-1185">Reference proteome</keyword>